<evidence type="ECO:0000313" key="2">
    <source>
        <dbReference type="Proteomes" id="UP001187531"/>
    </source>
</evidence>
<protein>
    <submittedName>
        <fullName evidence="1">Uncharacterized protein</fullName>
    </submittedName>
</protein>
<dbReference type="EMBL" id="JAVRJZ010000006">
    <property type="protein sequence ID" value="KAK2721421.1"/>
    <property type="molecule type" value="Genomic_DNA"/>
</dbReference>
<dbReference type="AlphaFoldDB" id="A0AA88LE51"/>
<comment type="caution">
    <text evidence="1">The sequence shown here is derived from an EMBL/GenBank/DDBJ whole genome shotgun (WGS) entry which is preliminary data.</text>
</comment>
<organism evidence="1 2">
    <name type="scientific">Artemia franciscana</name>
    <name type="common">Brine shrimp</name>
    <name type="synonym">Artemia sanfranciscana</name>
    <dbReference type="NCBI Taxonomy" id="6661"/>
    <lineage>
        <taxon>Eukaryota</taxon>
        <taxon>Metazoa</taxon>
        <taxon>Ecdysozoa</taxon>
        <taxon>Arthropoda</taxon>
        <taxon>Crustacea</taxon>
        <taxon>Branchiopoda</taxon>
        <taxon>Anostraca</taxon>
        <taxon>Artemiidae</taxon>
        <taxon>Artemia</taxon>
    </lineage>
</organism>
<evidence type="ECO:0000313" key="1">
    <source>
        <dbReference type="EMBL" id="KAK2721421.1"/>
    </source>
</evidence>
<dbReference type="Proteomes" id="UP001187531">
    <property type="component" value="Unassembled WGS sequence"/>
</dbReference>
<gene>
    <name evidence="1" type="ORF">QYM36_003642</name>
</gene>
<keyword evidence="2" id="KW-1185">Reference proteome</keyword>
<name>A0AA88LE51_ARTSF</name>
<accession>A0AA88LE51</accession>
<proteinExistence type="predicted"/>
<sequence length="149" mass="16679">MKDIQSQLSSKWSTQDVCNIVHETISSVNPSFAAEMRKVIRSEQDRENHQVNIIAYGIVPADDETGAITHIICSSYDLDPGPITNIRRLNASTSRPSTTIQPSLLLLLVSSWDIKKKILQISRKQKESVQFHSDFLETIGSSGKDLLKK</sequence>
<reference evidence="1" key="1">
    <citation type="submission" date="2023-07" db="EMBL/GenBank/DDBJ databases">
        <title>Chromosome-level genome assembly of Artemia franciscana.</title>
        <authorList>
            <person name="Jo E."/>
        </authorList>
    </citation>
    <scope>NUCLEOTIDE SEQUENCE</scope>
    <source>
        <tissue evidence="1">Whole body</tissue>
    </source>
</reference>